<evidence type="ECO:0000313" key="9">
    <source>
        <dbReference type="Proteomes" id="UP000015101"/>
    </source>
</evidence>
<organism evidence="8 9">
    <name type="scientific">Helobdella robusta</name>
    <name type="common">Californian leech</name>
    <dbReference type="NCBI Taxonomy" id="6412"/>
    <lineage>
        <taxon>Eukaryota</taxon>
        <taxon>Metazoa</taxon>
        <taxon>Spiralia</taxon>
        <taxon>Lophotrochozoa</taxon>
        <taxon>Annelida</taxon>
        <taxon>Clitellata</taxon>
        <taxon>Hirudinea</taxon>
        <taxon>Rhynchobdellida</taxon>
        <taxon>Glossiphoniidae</taxon>
        <taxon>Helobdella</taxon>
    </lineage>
</organism>
<accession>T1F911</accession>
<dbReference type="InterPro" id="IPR050579">
    <property type="entry name" value="PMP-22/EMP/MP20-like"/>
</dbReference>
<evidence type="ECO:0000256" key="5">
    <source>
        <dbReference type="SAM" id="MobiDB-lite"/>
    </source>
</evidence>
<dbReference type="CTD" id="20205310"/>
<dbReference type="EMBL" id="AMQM01005170">
    <property type="status" value="NOT_ANNOTATED_CDS"/>
    <property type="molecule type" value="Genomic_DNA"/>
</dbReference>
<protein>
    <submittedName>
        <fullName evidence="7 8">Uncharacterized protein</fullName>
    </submittedName>
</protein>
<evidence type="ECO:0000256" key="3">
    <source>
        <dbReference type="ARBA" id="ARBA00022989"/>
    </source>
</evidence>
<dbReference type="EnsemblMetazoa" id="HelroT175217">
    <property type="protein sequence ID" value="HelroP175217"/>
    <property type="gene ID" value="HelroG175217"/>
</dbReference>
<keyword evidence="3 6" id="KW-1133">Transmembrane helix</keyword>
<dbReference type="KEGG" id="hro:HELRODRAFT_175217"/>
<reference evidence="8" key="3">
    <citation type="submission" date="2015-06" db="UniProtKB">
        <authorList>
            <consortium name="EnsemblMetazoa"/>
        </authorList>
    </citation>
    <scope>IDENTIFICATION</scope>
</reference>
<dbReference type="AlphaFoldDB" id="T1F911"/>
<reference evidence="9" key="1">
    <citation type="submission" date="2012-12" db="EMBL/GenBank/DDBJ databases">
        <authorList>
            <person name="Hellsten U."/>
            <person name="Grimwood J."/>
            <person name="Chapman J.A."/>
            <person name="Shapiro H."/>
            <person name="Aerts A."/>
            <person name="Otillar R.P."/>
            <person name="Terry A.Y."/>
            <person name="Boore J.L."/>
            <person name="Simakov O."/>
            <person name="Marletaz F."/>
            <person name="Cho S.-J."/>
            <person name="Edsinger-Gonzales E."/>
            <person name="Havlak P."/>
            <person name="Kuo D.-H."/>
            <person name="Larsson T."/>
            <person name="Lv J."/>
            <person name="Arendt D."/>
            <person name="Savage R."/>
            <person name="Osoegawa K."/>
            <person name="de Jong P."/>
            <person name="Lindberg D.R."/>
            <person name="Seaver E.C."/>
            <person name="Weisblat D.A."/>
            <person name="Putnam N.H."/>
            <person name="Grigoriev I.V."/>
            <person name="Rokhsar D.S."/>
        </authorList>
    </citation>
    <scope>NUCLEOTIDE SEQUENCE</scope>
</reference>
<dbReference type="InParanoid" id="T1F911"/>
<evidence type="ECO:0000256" key="2">
    <source>
        <dbReference type="ARBA" id="ARBA00022692"/>
    </source>
</evidence>
<dbReference type="PANTHER" id="PTHR10671:SF82">
    <property type="entry name" value="GH19567P"/>
    <property type="match status" value="1"/>
</dbReference>
<feature type="transmembrane region" description="Helical" evidence="6">
    <location>
        <begin position="57"/>
        <end position="82"/>
    </location>
</feature>
<dbReference type="RefSeq" id="XP_009020901.1">
    <property type="nucleotide sequence ID" value="XM_009022653.1"/>
</dbReference>
<name>T1F911_HELRO</name>
<keyword evidence="4 6" id="KW-0472">Membrane</keyword>
<dbReference type="EMBL" id="KB096830">
    <property type="protein sequence ID" value="ESO01189.1"/>
    <property type="molecule type" value="Genomic_DNA"/>
</dbReference>
<comment type="subcellular location">
    <subcellularLocation>
        <location evidence="1">Membrane</location>
        <topology evidence="1">Multi-pass membrane protein</topology>
    </subcellularLocation>
</comment>
<dbReference type="PANTHER" id="PTHR10671">
    <property type="entry name" value="EPITHELIAL MEMBRANE PROTEIN-RELATED"/>
    <property type="match status" value="1"/>
</dbReference>
<keyword evidence="2 6" id="KW-0812">Transmembrane</keyword>
<keyword evidence="9" id="KW-1185">Reference proteome</keyword>
<proteinExistence type="predicted"/>
<evidence type="ECO:0000256" key="4">
    <source>
        <dbReference type="ARBA" id="ARBA00023136"/>
    </source>
</evidence>
<dbReference type="Gene3D" id="1.20.140.150">
    <property type="match status" value="1"/>
</dbReference>
<evidence type="ECO:0000313" key="8">
    <source>
        <dbReference type="EnsemblMetazoa" id="HelroP175217"/>
    </source>
</evidence>
<evidence type="ECO:0000256" key="1">
    <source>
        <dbReference type="ARBA" id="ARBA00004141"/>
    </source>
</evidence>
<feature type="transmembrane region" description="Helical" evidence="6">
    <location>
        <begin position="156"/>
        <end position="177"/>
    </location>
</feature>
<sequence length="233" mass="26777">MSINSNKKVTLMSPTNQSTKSDNSTTNQSVRSTNSSIRKQSQSAENKYKALMIEKRILIAAFIIGLLASLVFLICFSTKYWIIVNFKTPKPRIDERGEHLKVGHYHGLWTFCRIELWKNSTVEGEEHNCAKMFFTFPEVWKPRTPPQKLAMERSTIAVGIISLLFGLLSHIFTYYSIDQLRYMYKRLSGCLHLISAATLAKAQQLQQQQQQQHDSTRILLKLDHGMTSIENAY</sequence>
<feature type="region of interest" description="Disordered" evidence="5">
    <location>
        <begin position="1"/>
        <end position="41"/>
    </location>
</feature>
<gene>
    <name evidence="8" type="primary">20205310</name>
    <name evidence="7" type="ORF">HELRODRAFT_175217</name>
</gene>
<dbReference type="OrthoDB" id="5917530at2759"/>
<evidence type="ECO:0000256" key="6">
    <source>
        <dbReference type="SAM" id="Phobius"/>
    </source>
</evidence>
<evidence type="ECO:0000313" key="7">
    <source>
        <dbReference type="EMBL" id="ESO01189.1"/>
    </source>
</evidence>
<dbReference type="Proteomes" id="UP000015101">
    <property type="component" value="Unassembled WGS sequence"/>
</dbReference>
<dbReference type="GO" id="GO:0005886">
    <property type="term" value="C:plasma membrane"/>
    <property type="evidence" value="ECO:0000318"/>
    <property type="project" value="GO_Central"/>
</dbReference>
<dbReference type="HOGENOM" id="CLU_1191012_0_0_1"/>
<dbReference type="GeneID" id="20205310"/>
<reference evidence="7 9" key="2">
    <citation type="journal article" date="2013" name="Nature">
        <title>Insights into bilaterian evolution from three spiralian genomes.</title>
        <authorList>
            <person name="Simakov O."/>
            <person name="Marletaz F."/>
            <person name="Cho S.J."/>
            <person name="Edsinger-Gonzales E."/>
            <person name="Havlak P."/>
            <person name="Hellsten U."/>
            <person name="Kuo D.H."/>
            <person name="Larsson T."/>
            <person name="Lv J."/>
            <person name="Arendt D."/>
            <person name="Savage R."/>
            <person name="Osoegawa K."/>
            <person name="de Jong P."/>
            <person name="Grimwood J."/>
            <person name="Chapman J.A."/>
            <person name="Shapiro H."/>
            <person name="Aerts A."/>
            <person name="Otillar R.P."/>
            <person name="Terry A.Y."/>
            <person name="Boore J.L."/>
            <person name="Grigoriev I.V."/>
            <person name="Lindberg D.R."/>
            <person name="Seaver E.C."/>
            <person name="Weisblat D.A."/>
            <person name="Putnam N.H."/>
            <person name="Rokhsar D.S."/>
        </authorList>
    </citation>
    <scope>NUCLEOTIDE SEQUENCE</scope>
</reference>